<comment type="catalytic activity">
    <reaction evidence="1 12">
        <text>N-(5-phospho-beta-D-ribosyl)anthranilate = 1-(2-carboxyphenylamino)-1-deoxy-D-ribulose 5-phosphate</text>
        <dbReference type="Rhea" id="RHEA:21540"/>
        <dbReference type="ChEBI" id="CHEBI:18277"/>
        <dbReference type="ChEBI" id="CHEBI:58613"/>
        <dbReference type="EC" id="5.3.1.24"/>
    </reaction>
</comment>
<protein>
    <recommendedName>
        <fullName evidence="12">N-(5'-phosphoribosyl)anthranilate isomerase</fullName>
        <shortName evidence="12">PRAI</shortName>
        <ecNumber evidence="12">5.3.1.24</ecNumber>
    </recommendedName>
</protein>
<dbReference type="InterPro" id="IPR045186">
    <property type="entry name" value="Indole-3-glycerol_P_synth"/>
</dbReference>
<sequence>MADVLGQIIAHKRTEVAARLRGFDPTGIAPTTRSLRAALGRPGARFLMEVKRASPSGHRSPHSVETAIEAYAGVADGVSCLTDQRFFGGSFHALETVRARFDGPLLAKDFVVDPRQVAEARRHGADAVLCMLSVLGDDEARGVMAEAERLGMDVLVEVHDEAELARALGLGATLVGINNRDLKTLTTDLAVTERLAKLVPDHVTLVSESGVATRADVERLGAHADAFLVGSSLMAADNVFEAARALVFGRVKVCGLTRLEDVAAVAAAGSTHAGIIVVPGTPRAVAREQARALAEAIRGAGMKPTYVFRNEEPRDAAVVAQALDLAVVQLHGQETPSAVAELRNGFEGEIWTAGFEERGGDRLLFDSPGGGTGASCDWGAVAAHPARASAFLAGGIGPDNARAAQATGVYGLDASSRLESAPGIKDHDKIRALFDALRLPDRRISDEA</sequence>
<comment type="caution">
    <text evidence="15">The sequence shown here is derived from an EMBL/GenBank/DDBJ whole genome shotgun (WGS) entry which is preliminary data.</text>
</comment>
<gene>
    <name evidence="12" type="primary">trpF</name>
    <name evidence="15" type="ORF">GGQ97_000429</name>
</gene>
<proteinExistence type="inferred from homology"/>
<dbReference type="Gene3D" id="3.20.20.70">
    <property type="entry name" value="Aldolase class I"/>
    <property type="match status" value="2"/>
</dbReference>
<dbReference type="Proteomes" id="UP000558192">
    <property type="component" value="Unassembled WGS sequence"/>
</dbReference>
<dbReference type="NCBIfam" id="NF006945">
    <property type="entry name" value="PRK09427.1"/>
    <property type="match status" value="1"/>
</dbReference>
<comment type="pathway">
    <text evidence="3 12">Amino-acid biosynthesis; L-tryptophan biosynthesis; L-tryptophan from chorismate: step 3/5.</text>
</comment>
<dbReference type="GO" id="GO:0004640">
    <property type="term" value="F:phosphoribosylanthranilate isomerase activity"/>
    <property type="evidence" value="ECO:0007669"/>
    <property type="project" value="UniProtKB-UniRule"/>
</dbReference>
<accession>A0A7X5Y3S5</accession>
<keyword evidence="6" id="KW-0210">Decarboxylase</keyword>
<dbReference type="GO" id="GO:0000162">
    <property type="term" value="P:L-tryptophan biosynthetic process"/>
    <property type="evidence" value="ECO:0007669"/>
    <property type="project" value="UniProtKB-UniRule"/>
</dbReference>
<dbReference type="CDD" id="cd00405">
    <property type="entry name" value="PRAI"/>
    <property type="match status" value="1"/>
</dbReference>
<dbReference type="EC" id="5.3.1.24" evidence="12"/>
<evidence type="ECO:0000256" key="1">
    <source>
        <dbReference type="ARBA" id="ARBA00001164"/>
    </source>
</evidence>
<comment type="catalytic activity">
    <reaction evidence="2">
        <text>1-(2-carboxyphenylamino)-1-deoxy-D-ribulose 5-phosphate + H(+) = (1S,2R)-1-C-(indol-3-yl)glycerol 3-phosphate + CO2 + H2O</text>
        <dbReference type="Rhea" id="RHEA:23476"/>
        <dbReference type="ChEBI" id="CHEBI:15377"/>
        <dbReference type="ChEBI" id="CHEBI:15378"/>
        <dbReference type="ChEBI" id="CHEBI:16526"/>
        <dbReference type="ChEBI" id="CHEBI:58613"/>
        <dbReference type="ChEBI" id="CHEBI:58866"/>
        <dbReference type="EC" id="4.1.1.48"/>
    </reaction>
</comment>
<feature type="domain" description="Indole-3-glycerol phosphate synthase" evidence="13">
    <location>
        <begin position="7"/>
        <end position="246"/>
    </location>
</feature>
<keyword evidence="8 12" id="KW-0057">Aromatic amino acid biosynthesis</keyword>
<dbReference type="HAMAP" id="MF_00135">
    <property type="entry name" value="PRAI"/>
    <property type="match status" value="1"/>
</dbReference>
<keyword evidence="7 12" id="KW-0822">Tryptophan biosynthesis</keyword>
<dbReference type="InterPro" id="IPR001240">
    <property type="entry name" value="PRAI_dom"/>
</dbReference>
<evidence type="ECO:0000256" key="6">
    <source>
        <dbReference type="ARBA" id="ARBA00022793"/>
    </source>
</evidence>
<evidence type="ECO:0000256" key="9">
    <source>
        <dbReference type="ARBA" id="ARBA00023235"/>
    </source>
</evidence>
<keyword evidence="11" id="KW-0511">Multifunctional enzyme</keyword>
<evidence type="ECO:0000256" key="12">
    <source>
        <dbReference type="HAMAP-Rule" id="MF_00135"/>
    </source>
</evidence>
<evidence type="ECO:0000256" key="3">
    <source>
        <dbReference type="ARBA" id="ARBA00004664"/>
    </source>
</evidence>
<dbReference type="PANTHER" id="PTHR22854:SF2">
    <property type="entry name" value="INDOLE-3-GLYCEROL-PHOSPHATE SYNTHASE"/>
    <property type="match status" value="1"/>
</dbReference>
<keyword evidence="16" id="KW-1185">Reference proteome</keyword>
<evidence type="ECO:0000256" key="2">
    <source>
        <dbReference type="ARBA" id="ARBA00001633"/>
    </source>
</evidence>
<dbReference type="Pfam" id="PF00218">
    <property type="entry name" value="IGPS"/>
    <property type="match status" value="1"/>
</dbReference>
<comment type="similarity">
    <text evidence="12">Belongs to the TrpF family.</text>
</comment>
<dbReference type="InterPro" id="IPR011060">
    <property type="entry name" value="RibuloseP-bd_barrel"/>
</dbReference>
<dbReference type="GO" id="GO:0004425">
    <property type="term" value="F:indole-3-glycerol-phosphate synthase activity"/>
    <property type="evidence" value="ECO:0007669"/>
    <property type="project" value="UniProtKB-EC"/>
</dbReference>
<dbReference type="CDD" id="cd00331">
    <property type="entry name" value="IGPS"/>
    <property type="match status" value="1"/>
</dbReference>
<dbReference type="SUPFAM" id="SSF51366">
    <property type="entry name" value="Ribulose-phoshate binding barrel"/>
    <property type="match status" value="2"/>
</dbReference>
<evidence type="ECO:0000313" key="15">
    <source>
        <dbReference type="EMBL" id="NJC04636.1"/>
    </source>
</evidence>
<evidence type="ECO:0000256" key="8">
    <source>
        <dbReference type="ARBA" id="ARBA00023141"/>
    </source>
</evidence>
<evidence type="ECO:0000259" key="14">
    <source>
        <dbReference type="Pfam" id="PF00697"/>
    </source>
</evidence>
<dbReference type="InterPro" id="IPR013785">
    <property type="entry name" value="Aldolase_TIM"/>
</dbReference>
<evidence type="ECO:0000256" key="7">
    <source>
        <dbReference type="ARBA" id="ARBA00022822"/>
    </source>
</evidence>
<feature type="domain" description="N-(5'phosphoribosyl) anthranilate isomerase (PRAI)" evidence="14">
    <location>
        <begin position="251"/>
        <end position="435"/>
    </location>
</feature>
<dbReference type="EMBL" id="JAATJC010000001">
    <property type="protein sequence ID" value="NJC04636.1"/>
    <property type="molecule type" value="Genomic_DNA"/>
</dbReference>
<comment type="pathway">
    <text evidence="4">Amino-acid biosynthesis; L-tryptophan biosynthesis; L-tryptophan from chorismate: step 4/5.</text>
</comment>
<reference evidence="15 16" key="1">
    <citation type="submission" date="2020-03" db="EMBL/GenBank/DDBJ databases">
        <title>Genomic Encyclopedia of Type Strains, Phase IV (KMG-IV): sequencing the most valuable type-strain genomes for metagenomic binning, comparative biology and taxonomic classification.</title>
        <authorList>
            <person name="Goeker M."/>
        </authorList>
    </citation>
    <scope>NUCLEOTIDE SEQUENCE [LARGE SCALE GENOMIC DNA]</scope>
    <source>
        <strain evidence="15 16">DSM 16846</strain>
    </source>
</reference>
<dbReference type="UniPathway" id="UPA00035">
    <property type="reaction ID" value="UER00042"/>
</dbReference>
<organism evidence="15 16">
    <name type="scientific">Sphingomonas kaistensis</name>
    <dbReference type="NCBI Taxonomy" id="298708"/>
    <lineage>
        <taxon>Bacteria</taxon>
        <taxon>Pseudomonadati</taxon>
        <taxon>Pseudomonadota</taxon>
        <taxon>Alphaproteobacteria</taxon>
        <taxon>Sphingomonadales</taxon>
        <taxon>Sphingomonadaceae</taxon>
        <taxon>Sphingomonas</taxon>
    </lineage>
</organism>
<dbReference type="Pfam" id="PF00697">
    <property type="entry name" value="PRAI"/>
    <property type="match status" value="1"/>
</dbReference>
<name>A0A7X5Y3S5_9SPHN</name>
<dbReference type="RefSeq" id="WP_209022774.1">
    <property type="nucleotide sequence ID" value="NZ_JAATJC010000001.1"/>
</dbReference>
<evidence type="ECO:0000256" key="5">
    <source>
        <dbReference type="ARBA" id="ARBA00022605"/>
    </source>
</evidence>
<evidence type="ECO:0000256" key="11">
    <source>
        <dbReference type="ARBA" id="ARBA00023268"/>
    </source>
</evidence>
<dbReference type="InterPro" id="IPR013798">
    <property type="entry name" value="Indole-3-glycerol_P_synth_dom"/>
</dbReference>
<evidence type="ECO:0000313" key="16">
    <source>
        <dbReference type="Proteomes" id="UP000558192"/>
    </source>
</evidence>
<dbReference type="PANTHER" id="PTHR22854">
    <property type="entry name" value="TRYPTOPHAN BIOSYNTHESIS PROTEIN"/>
    <property type="match status" value="1"/>
</dbReference>
<evidence type="ECO:0000256" key="4">
    <source>
        <dbReference type="ARBA" id="ARBA00004696"/>
    </source>
</evidence>
<evidence type="ECO:0000259" key="13">
    <source>
        <dbReference type="Pfam" id="PF00218"/>
    </source>
</evidence>
<keyword evidence="10 15" id="KW-0456">Lyase</keyword>
<dbReference type="AlphaFoldDB" id="A0A7X5Y3S5"/>
<keyword evidence="9 12" id="KW-0413">Isomerase</keyword>
<evidence type="ECO:0000256" key="10">
    <source>
        <dbReference type="ARBA" id="ARBA00023239"/>
    </source>
</evidence>
<keyword evidence="5 12" id="KW-0028">Amino-acid biosynthesis</keyword>